<accession>A0A7N0ZRS2</accession>
<evidence type="ECO:0000256" key="1">
    <source>
        <dbReference type="SAM" id="MobiDB-lite"/>
    </source>
</evidence>
<evidence type="ECO:0000313" key="4">
    <source>
        <dbReference type="Proteomes" id="UP000594263"/>
    </source>
</evidence>
<dbReference type="EnsemblPlants" id="Kaladp0022s0151.1.v1.1">
    <property type="protein sequence ID" value="Kaladp0022s0151.1.v1.1.CDS.1"/>
    <property type="gene ID" value="Kaladp0022s0151.v1.1"/>
</dbReference>
<organism evidence="3 4">
    <name type="scientific">Kalanchoe fedtschenkoi</name>
    <name type="common">Lavender scallops</name>
    <name type="synonym">South American air plant</name>
    <dbReference type="NCBI Taxonomy" id="63787"/>
    <lineage>
        <taxon>Eukaryota</taxon>
        <taxon>Viridiplantae</taxon>
        <taxon>Streptophyta</taxon>
        <taxon>Embryophyta</taxon>
        <taxon>Tracheophyta</taxon>
        <taxon>Spermatophyta</taxon>
        <taxon>Magnoliopsida</taxon>
        <taxon>eudicotyledons</taxon>
        <taxon>Gunneridae</taxon>
        <taxon>Pentapetalae</taxon>
        <taxon>Saxifragales</taxon>
        <taxon>Crassulaceae</taxon>
        <taxon>Kalanchoe</taxon>
    </lineage>
</organism>
<reference evidence="3" key="1">
    <citation type="submission" date="2021-01" db="UniProtKB">
        <authorList>
            <consortium name="EnsemblPlants"/>
        </authorList>
    </citation>
    <scope>IDENTIFICATION</scope>
</reference>
<feature type="signal peptide" evidence="2">
    <location>
        <begin position="1"/>
        <end position="23"/>
    </location>
</feature>
<dbReference type="AlphaFoldDB" id="A0A7N0ZRS2"/>
<dbReference type="Proteomes" id="UP000594263">
    <property type="component" value="Unplaced"/>
</dbReference>
<keyword evidence="2" id="KW-0732">Signal</keyword>
<proteinExistence type="predicted"/>
<evidence type="ECO:0000313" key="3">
    <source>
        <dbReference type="EnsemblPlants" id="Kaladp0022s0151.1.v1.1.CDS.1"/>
    </source>
</evidence>
<keyword evidence="4" id="KW-1185">Reference proteome</keyword>
<feature type="chain" id="PRO_5029551151" evidence="2">
    <location>
        <begin position="24"/>
        <end position="102"/>
    </location>
</feature>
<evidence type="ECO:0000256" key="2">
    <source>
        <dbReference type="SAM" id="SignalP"/>
    </source>
</evidence>
<feature type="compositionally biased region" description="Pro residues" evidence="1">
    <location>
        <begin position="81"/>
        <end position="102"/>
    </location>
</feature>
<feature type="region of interest" description="Disordered" evidence="1">
    <location>
        <begin position="80"/>
        <end position="102"/>
    </location>
</feature>
<name>A0A7N0ZRS2_KALFE</name>
<sequence length="102" mass="10860">MSSTISVLSPTFLRLLLHPYVLALHLRHRLRGRFVNSAVQPPASSGSISATRASSRSISATCVLNVAASIADLWIRRCSHPRPPTPAPSPPPARPPAPSPPL</sequence>
<dbReference type="Gramene" id="Kaladp0022s0151.1.v1.1">
    <property type="protein sequence ID" value="Kaladp0022s0151.1.v1.1.CDS.1"/>
    <property type="gene ID" value="Kaladp0022s0151.v1.1"/>
</dbReference>
<protein>
    <submittedName>
        <fullName evidence="3">Uncharacterized protein</fullName>
    </submittedName>
</protein>